<dbReference type="InterPro" id="IPR036977">
    <property type="entry name" value="DNA_primase_Znf_CHC2"/>
</dbReference>
<keyword evidence="5 12" id="KW-0235">DNA replication</keyword>
<proteinExistence type="inferred from homology"/>
<evidence type="ECO:0000256" key="14">
    <source>
        <dbReference type="PIRSR" id="PIRSR002811-1"/>
    </source>
</evidence>
<dbReference type="InterPro" id="IPR016136">
    <property type="entry name" value="DNA_helicase_N/primase_C"/>
</dbReference>
<evidence type="ECO:0000256" key="8">
    <source>
        <dbReference type="ARBA" id="ARBA00022833"/>
    </source>
</evidence>
<dbReference type="Gene3D" id="3.40.1360.10">
    <property type="match status" value="1"/>
</dbReference>
<dbReference type="GO" id="GO:0005737">
    <property type="term" value="C:cytoplasm"/>
    <property type="evidence" value="ECO:0007669"/>
    <property type="project" value="TreeGrafter"/>
</dbReference>
<dbReference type="GO" id="GO:0000428">
    <property type="term" value="C:DNA-directed RNA polymerase complex"/>
    <property type="evidence" value="ECO:0007669"/>
    <property type="project" value="UniProtKB-KW"/>
</dbReference>
<comment type="catalytic activity">
    <reaction evidence="12">
        <text>ssDNA + n NTP = ssDNA/pppN(pN)n-1 hybrid + (n-1) diphosphate.</text>
        <dbReference type="EC" id="2.7.7.101"/>
    </reaction>
</comment>
<comment type="subunit">
    <text evidence="12">Monomer. Interacts with DnaB.</text>
</comment>
<comment type="domain">
    <text evidence="12">Contains an N-terminal zinc-binding domain, a central core domain that contains the primase activity, and a C-terminal DnaB-binding domain.</text>
</comment>
<dbReference type="GO" id="GO:0003899">
    <property type="term" value="F:DNA-directed RNA polymerase activity"/>
    <property type="evidence" value="ECO:0007669"/>
    <property type="project" value="UniProtKB-UniRule"/>
</dbReference>
<dbReference type="FunFam" id="3.90.580.10:FF:000001">
    <property type="entry name" value="DNA primase"/>
    <property type="match status" value="1"/>
</dbReference>
<dbReference type="Pfam" id="PF10410">
    <property type="entry name" value="DnaB_bind"/>
    <property type="match status" value="1"/>
</dbReference>
<evidence type="ECO:0000256" key="13">
    <source>
        <dbReference type="PIRNR" id="PIRNR002811"/>
    </source>
</evidence>
<dbReference type="InterPro" id="IPR037068">
    <property type="entry name" value="DNA_primase_core_N_sf"/>
</dbReference>
<dbReference type="GO" id="GO:0006269">
    <property type="term" value="P:DNA replication, synthesis of primer"/>
    <property type="evidence" value="ECO:0007669"/>
    <property type="project" value="UniProtKB-UniRule"/>
</dbReference>
<comment type="cofactor">
    <cofactor evidence="12 13 14">
        <name>Zn(2+)</name>
        <dbReference type="ChEBI" id="CHEBI:29105"/>
    </cofactor>
    <text evidence="12 13 14">Binds 1 zinc ion per monomer.</text>
</comment>
<dbReference type="AlphaFoldDB" id="A0A1S6ING8"/>
<evidence type="ECO:0000256" key="7">
    <source>
        <dbReference type="ARBA" id="ARBA00022771"/>
    </source>
</evidence>
<dbReference type="GO" id="GO:1990077">
    <property type="term" value="C:primosome complex"/>
    <property type="evidence" value="ECO:0007669"/>
    <property type="project" value="UniProtKB-KW"/>
</dbReference>
<dbReference type="InterPro" id="IPR002694">
    <property type="entry name" value="Znf_CHC2"/>
</dbReference>
<dbReference type="GO" id="GO:0008270">
    <property type="term" value="F:zinc ion binding"/>
    <property type="evidence" value="ECO:0007669"/>
    <property type="project" value="UniProtKB-UniRule"/>
</dbReference>
<keyword evidence="6 12" id="KW-0479">Metal-binding</keyword>
<evidence type="ECO:0000313" key="18">
    <source>
        <dbReference type="Proteomes" id="UP000188993"/>
    </source>
</evidence>
<dbReference type="HAMAP" id="MF_00974">
    <property type="entry name" value="DNA_primase_DnaG"/>
    <property type="match status" value="1"/>
</dbReference>
<evidence type="ECO:0000256" key="11">
    <source>
        <dbReference type="ARBA" id="ARBA00023163"/>
    </source>
</evidence>
<dbReference type="Pfam" id="PF08275">
    <property type="entry name" value="DNAG_N"/>
    <property type="match status" value="1"/>
</dbReference>
<dbReference type="NCBIfam" id="TIGR01391">
    <property type="entry name" value="dnaG"/>
    <property type="match status" value="1"/>
</dbReference>
<dbReference type="Proteomes" id="UP000188993">
    <property type="component" value="Chromosome"/>
</dbReference>
<dbReference type="SMART" id="SM00400">
    <property type="entry name" value="ZnF_CHCC"/>
    <property type="match status" value="1"/>
</dbReference>
<evidence type="ECO:0000256" key="12">
    <source>
        <dbReference type="HAMAP-Rule" id="MF_00974"/>
    </source>
</evidence>
<evidence type="ECO:0000313" key="17">
    <source>
        <dbReference type="EMBL" id="AQS53070.1"/>
    </source>
</evidence>
<keyword evidence="8 12" id="KW-0862">Zinc</keyword>
<keyword evidence="11 12" id="KW-0804">Transcription</keyword>
<evidence type="ECO:0000259" key="16">
    <source>
        <dbReference type="PROSITE" id="PS50880"/>
    </source>
</evidence>
<name>A0A1S6ING8_9LACT</name>
<dbReference type="RefSeq" id="WP_062470541.1">
    <property type="nucleotide sequence ID" value="NZ_BBYN01000020.1"/>
</dbReference>
<dbReference type="InterPro" id="IPR006295">
    <property type="entry name" value="DNA_primase_DnaG"/>
</dbReference>
<protein>
    <recommendedName>
        <fullName evidence="12 13">DNA primase</fullName>
        <ecNumber evidence="12">2.7.7.101</ecNumber>
    </recommendedName>
</protein>
<dbReference type="PANTHER" id="PTHR30313">
    <property type="entry name" value="DNA PRIMASE"/>
    <property type="match status" value="1"/>
</dbReference>
<keyword evidence="1 12" id="KW-0240">DNA-directed RNA polymerase</keyword>
<accession>A0A1S6ING8</accession>
<dbReference type="PANTHER" id="PTHR30313:SF2">
    <property type="entry name" value="DNA PRIMASE"/>
    <property type="match status" value="1"/>
</dbReference>
<evidence type="ECO:0000256" key="9">
    <source>
        <dbReference type="ARBA" id="ARBA00022842"/>
    </source>
</evidence>
<dbReference type="GO" id="GO:0003677">
    <property type="term" value="F:DNA binding"/>
    <property type="evidence" value="ECO:0007669"/>
    <property type="project" value="UniProtKB-KW"/>
</dbReference>
<dbReference type="EC" id="2.7.7.101" evidence="12"/>
<keyword evidence="10 12" id="KW-0238">DNA-binding</keyword>
<dbReference type="Gene3D" id="1.10.860.10">
    <property type="entry name" value="DNAb Helicase, Chain A"/>
    <property type="match status" value="1"/>
</dbReference>
<feature type="domain" description="Toprim" evidence="16">
    <location>
        <begin position="270"/>
        <end position="352"/>
    </location>
</feature>
<keyword evidence="18" id="KW-1185">Reference proteome</keyword>
<comment type="similarity">
    <text evidence="12 13">Belongs to the DnaG primase family.</text>
</comment>
<comment type="function">
    <text evidence="12 13">RNA polymerase that catalyzes the synthesis of short RNA molecules used as primers for DNA polymerase during DNA replication.</text>
</comment>
<evidence type="ECO:0000256" key="5">
    <source>
        <dbReference type="ARBA" id="ARBA00022705"/>
    </source>
</evidence>
<dbReference type="Gene3D" id="3.90.980.10">
    <property type="entry name" value="DNA primase, catalytic core, N-terminal domain"/>
    <property type="match status" value="1"/>
</dbReference>
<dbReference type="SUPFAM" id="SSF57783">
    <property type="entry name" value="Zinc beta-ribbon"/>
    <property type="match status" value="1"/>
</dbReference>
<feature type="zinc finger region" description="CHC2-type" evidence="12 14">
    <location>
        <begin position="40"/>
        <end position="64"/>
    </location>
</feature>
<dbReference type="PROSITE" id="PS50880">
    <property type="entry name" value="TOPRIM"/>
    <property type="match status" value="1"/>
</dbReference>
<keyword evidence="2 12" id="KW-0639">Primosome</keyword>
<dbReference type="Pfam" id="PF13155">
    <property type="entry name" value="Toprim_2"/>
    <property type="match status" value="1"/>
</dbReference>
<dbReference type="Gene3D" id="3.90.580.10">
    <property type="entry name" value="Zinc finger, CHC2-type domain"/>
    <property type="match status" value="1"/>
</dbReference>
<gene>
    <name evidence="12 17" type="primary">dnaG</name>
    <name evidence="17" type="ORF">BW727_100677</name>
</gene>
<dbReference type="KEGG" id="jda:BW727_100677"/>
<dbReference type="EMBL" id="CP019728">
    <property type="protein sequence ID" value="AQS53070.1"/>
    <property type="molecule type" value="Genomic_DNA"/>
</dbReference>
<evidence type="ECO:0000256" key="4">
    <source>
        <dbReference type="ARBA" id="ARBA00022695"/>
    </source>
</evidence>
<keyword evidence="4 12" id="KW-0548">Nucleotidyltransferase</keyword>
<dbReference type="InterPro" id="IPR050219">
    <property type="entry name" value="DnaG_primase"/>
</dbReference>
<organism evidence="17 18">
    <name type="scientific">Jeotgalibaca dankookensis</name>
    <dbReference type="NCBI Taxonomy" id="708126"/>
    <lineage>
        <taxon>Bacteria</taxon>
        <taxon>Bacillati</taxon>
        <taxon>Bacillota</taxon>
        <taxon>Bacilli</taxon>
        <taxon>Lactobacillales</taxon>
        <taxon>Carnobacteriaceae</taxon>
        <taxon>Jeotgalibaca</taxon>
    </lineage>
</organism>
<dbReference type="SMART" id="SM00493">
    <property type="entry name" value="TOPRIM"/>
    <property type="match status" value="1"/>
</dbReference>
<dbReference type="InterPro" id="IPR034151">
    <property type="entry name" value="TOPRIM_DnaG_bac"/>
</dbReference>
<evidence type="ECO:0000256" key="2">
    <source>
        <dbReference type="ARBA" id="ARBA00022515"/>
    </source>
</evidence>
<evidence type="ECO:0000256" key="1">
    <source>
        <dbReference type="ARBA" id="ARBA00022478"/>
    </source>
</evidence>
<keyword evidence="9" id="KW-0460">Magnesium</keyword>
<sequence length="619" mass="71359">MATRIPEETINKIRTETNIVDVISQYVQLKKRGKNYFGFCPFHDERTPSFSVTDEKQIFHCFSCGRGGNIFTFLMEIESISFVESVKKAADLSGVSVQIDTHIDQPRSELQTKKDQLLAVHESATAFYHQVLMNTVTGEEALKYLKERGFTTELLEEFQIGFSPSDKTATQQIMKQRNYSEQLMRESGIFSDRTDSDELLDRFASRIIFPLRNEKGQTIAFSGRTLPKKALESSDFHEAKYLNSPETVLFSKRNYLFNLDKARVQMRKTSEVVLFEGYMDVISAWNAGVKNGVASMGTALTEEQIRILNKMVDSVVITFDGDRAGLEATKKAVDLLNDSRHFEVSVFPMLGGMDPDDYIQQKGAPAFLEGLSNQRESSFQFQSRYLKANLDLDSETNRLVYLEKVLRMLVEVDSIIERELYLNELSEEFELDPAVLKNQLLIYQQEFMLTNKRNTKPSSDKPTFVIDMPIQQQMTKSDLTERQLLNRLFHHEEAWHYLNKLSPDFNFTNEQHQTIYLLYSAFHDEMQSVGFVPQFLDRLKDSSMGAIVTEITMNEIQSEVTEQEIADILSYLENTSLMDQLKQKNQAMKQATRNLDMDKAKSLLQEIIFLNRELKKTKK</sequence>
<dbReference type="SUPFAM" id="SSF56731">
    <property type="entry name" value="DNA primase core"/>
    <property type="match status" value="1"/>
</dbReference>
<evidence type="ECO:0000256" key="15">
    <source>
        <dbReference type="SAM" id="Coils"/>
    </source>
</evidence>
<dbReference type="InterPro" id="IPR030846">
    <property type="entry name" value="DnaG_bac"/>
</dbReference>
<dbReference type="InterPro" id="IPR019475">
    <property type="entry name" value="DNA_primase_DnaB-bd"/>
</dbReference>
<evidence type="ECO:0000256" key="6">
    <source>
        <dbReference type="ARBA" id="ARBA00022723"/>
    </source>
</evidence>
<dbReference type="InterPro" id="IPR013264">
    <property type="entry name" value="DNAG_N"/>
</dbReference>
<dbReference type="CDD" id="cd03364">
    <property type="entry name" value="TOPRIM_DnaG_primases"/>
    <property type="match status" value="1"/>
</dbReference>
<keyword evidence="7 12" id="KW-0863">Zinc-finger</keyword>
<keyword evidence="15" id="KW-0175">Coiled coil</keyword>
<reference evidence="17 18" key="1">
    <citation type="journal article" date="2014" name="Int. J. Syst. Evol. Microbiol.">
        <title>Jeotgalibaca dankookensis gen. nov., sp. nov., a member of the family Carnobacteriaceae, isolated from seujeot (Korean traditional food).</title>
        <authorList>
            <person name="Lee D.G."/>
            <person name="Trujillo M.E."/>
            <person name="Kang H."/>
            <person name="Ahn T.Y."/>
        </authorList>
    </citation>
    <scope>NUCLEOTIDE SEQUENCE [LARGE SCALE GENOMIC DNA]</scope>
    <source>
        <strain evidence="17 18">EX-07</strain>
    </source>
</reference>
<dbReference type="PIRSF" id="PIRSF002811">
    <property type="entry name" value="DnaG"/>
    <property type="match status" value="1"/>
</dbReference>
<dbReference type="Pfam" id="PF01807">
    <property type="entry name" value="Zn_ribbon_DnaG"/>
    <property type="match status" value="1"/>
</dbReference>
<dbReference type="InterPro" id="IPR006171">
    <property type="entry name" value="TOPRIM_dom"/>
</dbReference>
<evidence type="ECO:0000256" key="3">
    <source>
        <dbReference type="ARBA" id="ARBA00022679"/>
    </source>
</evidence>
<dbReference type="OrthoDB" id="9803773at2"/>
<feature type="coiled-coil region" evidence="15">
    <location>
        <begin position="574"/>
        <end position="601"/>
    </location>
</feature>
<dbReference type="STRING" id="708126.BW727_100677"/>
<keyword evidence="3 12" id="KW-0808">Transferase</keyword>
<evidence type="ECO:0000256" key="10">
    <source>
        <dbReference type="ARBA" id="ARBA00023125"/>
    </source>
</evidence>